<feature type="domain" description="DUF630" evidence="3">
    <location>
        <begin position="1"/>
        <end position="61"/>
    </location>
</feature>
<dbReference type="Pfam" id="PF04783">
    <property type="entry name" value="DUF630"/>
    <property type="match status" value="1"/>
</dbReference>
<dbReference type="OMA" id="HADAIND"/>
<evidence type="ECO:0000256" key="1">
    <source>
        <dbReference type="SAM" id="MobiDB-lite"/>
    </source>
</evidence>
<name>A0A7N0TBC4_KALFE</name>
<evidence type="ECO:0000313" key="4">
    <source>
        <dbReference type="EnsemblPlants" id="Kaladp0030s0116.1.v1.1"/>
    </source>
</evidence>
<feature type="region of interest" description="Disordered" evidence="1">
    <location>
        <begin position="344"/>
        <end position="430"/>
    </location>
</feature>
<sequence length="856" mass="95198">MGCGTSTNNGRLSEGCLVGLCKERKDLIRAARDCRYALAESHVLYLRSLLDLGEALDVFLKEAAVVNVGSRSSSSVDDSPIHSDEGSHLELSSVDSESVFLGSLTDEVHQGEEDGRLKLSASRPAVNSSENESRYLEGQNVSYMMRSPAEAVVGLHEPAQVFPVSFGEEYGSYMPPIYHHPNGFVHYNYWFPVDGTGAYTGGPIDASYNGYGFPAYRDGSSFSFPASSSVYSNGIGEFGNGRSMDYFGNMPHDYHQPYVQPNPNPIPSPPMANSMDYFNISNFTDDFYSSYDYRNLSEVGLGSEYHDLNYLHEEEGIPPLEEVEEDTSNPKSNNASEAVRGTHADAINDTSNSHASLDSDEGKMAGDPVRNQSGQREEFQREKTSIEKDNNAATTSPLTDEVQGEADKRVVSSSEDDKIVDEAEPPGRSREDIITKRPCRDILDAMQEISHSFVTAYDSGKEVTEILEAGKIPYISTGSILKGFYHRILGAIEPSTMSLLTTYMLRKQSVHKMFKLANGGSSDVVKNDTYGLGMMQSTLDKIYMWERKLHREIKIEEDLRAVYDKLCKRSRMLVNEGAECDKIAAVQEKIKRLLPKINVSVSAVRAISRSIQQTRDDELCPQISELIHGLSRMSKSMSECHDRQIQAAVDAEERLHVPKLSQQLKMEHTEDLKLKVLRCRSCLCDMINTQRAFFTFLNEWLSKSLKEETEDGVVPFSPGRMGAPQIFISCHDWLHAMEPTSGSRASEALQEFASALHNLWAKQSEAETLRLRVEFLKGWIRSTSSIAESHSQPANTEEVSNARRSLQELKAAHVSSIEKVATVFHSCLKDGLVPVFGALKSLCADMSNAYDQIRVP</sequence>
<feature type="region of interest" description="Disordered" evidence="1">
    <location>
        <begin position="112"/>
        <end position="132"/>
    </location>
</feature>
<feature type="domain" description="DUF632" evidence="2">
    <location>
        <begin position="443"/>
        <end position="757"/>
    </location>
</feature>
<dbReference type="PANTHER" id="PTHR21450">
    <property type="entry name" value="PROTEIN ALTERED PHOSPHATE STARVATION RESPONSE 1"/>
    <property type="match status" value="1"/>
</dbReference>
<dbReference type="Gramene" id="Kaladp0030s0116.1.v1.1">
    <property type="protein sequence ID" value="Kaladp0030s0116.1.v1.1"/>
    <property type="gene ID" value="Kaladp0030s0116.v1.1"/>
</dbReference>
<dbReference type="EnsemblPlants" id="Kaladp0030s0116.1.v1.1">
    <property type="protein sequence ID" value="Kaladp0030s0116.1.v1.1"/>
    <property type="gene ID" value="Kaladp0030s0116.v1.1"/>
</dbReference>
<dbReference type="InterPro" id="IPR006868">
    <property type="entry name" value="DUF630"/>
</dbReference>
<keyword evidence="5" id="KW-1185">Reference proteome</keyword>
<dbReference type="PANTHER" id="PTHR21450:SF43">
    <property type="entry name" value="DUF630 FAMILY PROTEIN"/>
    <property type="match status" value="1"/>
</dbReference>
<feature type="compositionally biased region" description="Basic and acidic residues" evidence="1">
    <location>
        <begin position="405"/>
        <end position="430"/>
    </location>
</feature>
<organism evidence="4 5">
    <name type="scientific">Kalanchoe fedtschenkoi</name>
    <name type="common">Lavender scallops</name>
    <name type="synonym">South American air plant</name>
    <dbReference type="NCBI Taxonomy" id="63787"/>
    <lineage>
        <taxon>Eukaryota</taxon>
        <taxon>Viridiplantae</taxon>
        <taxon>Streptophyta</taxon>
        <taxon>Embryophyta</taxon>
        <taxon>Tracheophyta</taxon>
        <taxon>Spermatophyta</taxon>
        <taxon>Magnoliopsida</taxon>
        <taxon>eudicotyledons</taxon>
        <taxon>Gunneridae</taxon>
        <taxon>Pentapetalae</taxon>
        <taxon>Saxifragales</taxon>
        <taxon>Crassulaceae</taxon>
        <taxon>Kalanchoe</taxon>
    </lineage>
</organism>
<proteinExistence type="predicted"/>
<dbReference type="AlphaFoldDB" id="A0A7N0TBC4"/>
<dbReference type="Proteomes" id="UP000594263">
    <property type="component" value="Unplaced"/>
</dbReference>
<dbReference type="InterPro" id="IPR006867">
    <property type="entry name" value="DUF632"/>
</dbReference>
<dbReference type="Pfam" id="PF04782">
    <property type="entry name" value="DUF632"/>
    <property type="match status" value="1"/>
</dbReference>
<protein>
    <recommendedName>
        <fullName evidence="6">BZIP transcription factor</fullName>
    </recommendedName>
</protein>
<evidence type="ECO:0000259" key="3">
    <source>
        <dbReference type="Pfam" id="PF04783"/>
    </source>
</evidence>
<evidence type="ECO:0000259" key="2">
    <source>
        <dbReference type="Pfam" id="PF04782"/>
    </source>
</evidence>
<reference evidence="4" key="1">
    <citation type="submission" date="2021-01" db="UniProtKB">
        <authorList>
            <consortium name="EnsemblPlants"/>
        </authorList>
    </citation>
    <scope>IDENTIFICATION</scope>
</reference>
<accession>A0A7N0TBC4</accession>
<feature type="compositionally biased region" description="Basic and acidic residues" evidence="1">
    <location>
        <begin position="375"/>
        <end position="390"/>
    </location>
</feature>
<evidence type="ECO:0000313" key="5">
    <source>
        <dbReference type="Proteomes" id="UP000594263"/>
    </source>
</evidence>
<evidence type="ECO:0008006" key="6">
    <source>
        <dbReference type="Google" id="ProtNLM"/>
    </source>
</evidence>